<dbReference type="PANTHER" id="PTHR30265">
    <property type="entry name" value="RHO-INTERACTING TRANSCRIPTION TERMINATION FACTOR NUSG"/>
    <property type="match status" value="1"/>
</dbReference>
<dbReference type="Proteomes" id="UP000177078">
    <property type="component" value="Unassembled WGS sequence"/>
</dbReference>
<reference evidence="10 11" key="1">
    <citation type="journal article" date="2016" name="Nat. Commun.">
        <title>Thousands of microbial genomes shed light on interconnected biogeochemical processes in an aquifer system.</title>
        <authorList>
            <person name="Anantharaman K."/>
            <person name="Brown C.T."/>
            <person name="Hug L.A."/>
            <person name="Sharon I."/>
            <person name="Castelle C.J."/>
            <person name="Probst A.J."/>
            <person name="Thomas B.C."/>
            <person name="Singh A."/>
            <person name="Wilkins M.J."/>
            <person name="Karaoz U."/>
            <person name="Brodie E.L."/>
            <person name="Williams K.H."/>
            <person name="Hubbard S.S."/>
            <person name="Banfield J.F."/>
        </authorList>
    </citation>
    <scope>NUCLEOTIDE SEQUENCE [LARGE SCALE GENOMIC DNA]</scope>
</reference>
<evidence type="ECO:0000256" key="3">
    <source>
        <dbReference type="ARBA" id="ARBA00023015"/>
    </source>
</evidence>
<dbReference type="AlphaFoldDB" id="A0A1G2RFG6"/>
<evidence type="ECO:0000259" key="9">
    <source>
        <dbReference type="SMART" id="SM00739"/>
    </source>
</evidence>
<sequence>MSKQTLPQERNWYVIHTYSGYEDAVAKNLLQRIESLGMEDKIFNVLVPKEKKIKIKKSKREVVEEKVYPGYVLVEMVVTDDSWYVVRNTPNVTGFVGAGTTPVPISKEEIDGLKKRMGVESPQYKIDVEVGDLVKIIDGPFKDFDGKVSEVDVERGKVKILINMFGRDTPVELDSLQIKRV</sequence>
<dbReference type="FunFam" id="3.30.70.940:FF:000002">
    <property type="entry name" value="Transcription termination/antitermination protein NusG"/>
    <property type="match status" value="1"/>
</dbReference>
<comment type="caution">
    <text evidence="10">The sequence shown here is derived from an EMBL/GenBank/DDBJ whole genome shotgun (WGS) entry which is preliminary data.</text>
</comment>
<dbReference type="SUPFAM" id="SSF50104">
    <property type="entry name" value="Translation proteins SH3-like domain"/>
    <property type="match status" value="1"/>
</dbReference>
<evidence type="ECO:0000256" key="1">
    <source>
        <dbReference type="ARBA" id="ARBA00022472"/>
    </source>
</evidence>
<protein>
    <recommendedName>
        <fullName evidence="5 6">Transcription termination/antitermination protein NusG</fullName>
    </recommendedName>
</protein>
<comment type="function">
    <text evidence="5 7">Participates in transcription elongation, termination and antitermination.</text>
</comment>
<dbReference type="Gene3D" id="3.30.70.940">
    <property type="entry name" value="NusG, N-terminal domain"/>
    <property type="match status" value="1"/>
</dbReference>
<dbReference type="InterPro" id="IPR006645">
    <property type="entry name" value="NGN-like_dom"/>
</dbReference>
<dbReference type="GO" id="GO:0005829">
    <property type="term" value="C:cytosol"/>
    <property type="evidence" value="ECO:0007669"/>
    <property type="project" value="TreeGrafter"/>
</dbReference>
<dbReference type="EMBL" id="MHUC01000013">
    <property type="protein sequence ID" value="OHA71012.1"/>
    <property type="molecule type" value="Genomic_DNA"/>
</dbReference>
<dbReference type="InterPro" id="IPR047050">
    <property type="entry name" value="NGN"/>
</dbReference>
<dbReference type="CDD" id="cd06091">
    <property type="entry name" value="KOW_NusG"/>
    <property type="match status" value="1"/>
</dbReference>
<evidence type="ECO:0000256" key="6">
    <source>
        <dbReference type="NCBIfam" id="TIGR00922"/>
    </source>
</evidence>
<dbReference type="InterPro" id="IPR014722">
    <property type="entry name" value="Rib_uL2_dom2"/>
</dbReference>
<evidence type="ECO:0000313" key="11">
    <source>
        <dbReference type="Proteomes" id="UP000177078"/>
    </source>
</evidence>
<comment type="similarity">
    <text evidence="5 7">Belongs to the NusG family.</text>
</comment>
<keyword evidence="3 5" id="KW-0805">Transcription regulation</keyword>
<dbReference type="PRINTS" id="PR00338">
    <property type="entry name" value="NUSGTNSCPFCT"/>
</dbReference>
<evidence type="ECO:0000256" key="4">
    <source>
        <dbReference type="ARBA" id="ARBA00023163"/>
    </source>
</evidence>
<dbReference type="GO" id="GO:0032784">
    <property type="term" value="P:regulation of DNA-templated transcription elongation"/>
    <property type="evidence" value="ECO:0007669"/>
    <property type="project" value="InterPro"/>
</dbReference>
<dbReference type="GO" id="GO:0031564">
    <property type="term" value="P:transcription antitermination"/>
    <property type="evidence" value="ECO:0007669"/>
    <property type="project" value="UniProtKB-UniRule"/>
</dbReference>
<keyword evidence="4 5" id="KW-0804">Transcription</keyword>
<dbReference type="Gene3D" id="2.30.30.30">
    <property type="match status" value="1"/>
</dbReference>
<dbReference type="HAMAP" id="MF_00948">
    <property type="entry name" value="NusG"/>
    <property type="match status" value="1"/>
</dbReference>
<evidence type="ECO:0000256" key="2">
    <source>
        <dbReference type="ARBA" id="ARBA00022814"/>
    </source>
</evidence>
<dbReference type="SUPFAM" id="SSF82679">
    <property type="entry name" value="N-utilization substance G protein NusG, N-terminal domain"/>
    <property type="match status" value="1"/>
</dbReference>
<feature type="domain" description="KOW" evidence="9">
    <location>
        <begin position="127"/>
        <end position="154"/>
    </location>
</feature>
<organism evidence="10 11">
    <name type="scientific">Candidatus Wildermuthbacteria bacterium RIFCSPHIGHO2_12_FULL_40_12</name>
    <dbReference type="NCBI Taxonomy" id="1802457"/>
    <lineage>
        <taxon>Bacteria</taxon>
        <taxon>Candidatus Wildermuthiibacteriota</taxon>
    </lineage>
</organism>
<dbReference type="CDD" id="cd09891">
    <property type="entry name" value="NGN_Bact_1"/>
    <property type="match status" value="1"/>
</dbReference>
<dbReference type="PROSITE" id="PS01014">
    <property type="entry name" value="NUSG"/>
    <property type="match status" value="1"/>
</dbReference>
<dbReference type="GO" id="GO:0006354">
    <property type="term" value="P:DNA-templated transcription elongation"/>
    <property type="evidence" value="ECO:0007669"/>
    <property type="project" value="UniProtKB-UniRule"/>
</dbReference>
<dbReference type="InterPro" id="IPR015869">
    <property type="entry name" value="Transcrpt_antiterm_NusG_bac_CS"/>
</dbReference>
<keyword evidence="1 5" id="KW-0806">Transcription termination</keyword>
<dbReference type="FunFam" id="2.30.30.30:FF:000002">
    <property type="entry name" value="Transcription termination/antitermination factor NusG"/>
    <property type="match status" value="1"/>
</dbReference>
<dbReference type="InterPro" id="IPR008991">
    <property type="entry name" value="Translation_prot_SH3-like_sf"/>
</dbReference>
<dbReference type="InterPro" id="IPR043425">
    <property type="entry name" value="NusG-like"/>
</dbReference>
<keyword evidence="2 5" id="KW-0889">Transcription antitermination</keyword>
<evidence type="ECO:0000259" key="8">
    <source>
        <dbReference type="SMART" id="SM00738"/>
    </source>
</evidence>
<proteinExistence type="inferred from homology"/>
<dbReference type="Pfam" id="PF02357">
    <property type="entry name" value="NusG"/>
    <property type="match status" value="1"/>
</dbReference>
<evidence type="ECO:0000313" key="10">
    <source>
        <dbReference type="EMBL" id="OHA71012.1"/>
    </source>
</evidence>
<evidence type="ECO:0000256" key="5">
    <source>
        <dbReference type="HAMAP-Rule" id="MF_00948"/>
    </source>
</evidence>
<dbReference type="NCBIfam" id="TIGR00922">
    <property type="entry name" value="nusG"/>
    <property type="match status" value="1"/>
</dbReference>
<name>A0A1G2RFG6_9BACT</name>
<feature type="domain" description="NusG-like N-terminal" evidence="8">
    <location>
        <begin position="9"/>
        <end position="117"/>
    </location>
</feature>
<dbReference type="SMART" id="SM00739">
    <property type="entry name" value="KOW"/>
    <property type="match status" value="1"/>
</dbReference>
<dbReference type="PANTHER" id="PTHR30265:SF2">
    <property type="entry name" value="TRANSCRIPTION TERMINATION_ANTITERMINATION PROTEIN NUSG"/>
    <property type="match status" value="1"/>
</dbReference>
<dbReference type="InterPro" id="IPR005824">
    <property type="entry name" value="KOW"/>
</dbReference>
<gene>
    <name evidence="5" type="primary">nusG</name>
    <name evidence="10" type="ORF">A3F15_00570</name>
</gene>
<dbReference type="Pfam" id="PF00467">
    <property type="entry name" value="KOW"/>
    <property type="match status" value="1"/>
</dbReference>
<dbReference type="InterPro" id="IPR001062">
    <property type="entry name" value="Transcrpt_antiterm_NusG"/>
</dbReference>
<evidence type="ECO:0000256" key="7">
    <source>
        <dbReference type="RuleBase" id="RU000538"/>
    </source>
</evidence>
<dbReference type="STRING" id="1802457.A3F15_00570"/>
<dbReference type="SMART" id="SM00738">
    <property type="entry name" value="NGN"/>
    <property type="match status" value="1"/>
</dbReference>
<dbReference type="GO" id="GO:0006353">
    <property type="term" value="P:DNA-templated transcription termination"/>
    <property type="evidence" value="ECO:0007669"/>
    <property type="project" value="UniProtKB-UniRule"/>
</dbReference>
<dbReference type="InterPro" id="IPR036735">
    <property type="entry name" value="NGN_dom_sf"/>
</dbReference>
<accession>A0A1G2RFG6</accession>